<accession>A0A4Q2UMJ4</accession>
<feature type="signal peptide" evidence="1">
    <location>
        <begin position="1"/>
        <end position="20"/>
    </location>
</feature>
<dbReference type="EMBL" id="SBLB01000004">
    <property type="protein sequence ID" value="RYC68755.1"/>
    <property type="molecule type" value="Genomic_DNA"/>
</dbReference>
<proteinExistence type="predicted"/>
<evidence type="ECO:0000256" key="1">
    <source>
        <dbReference type="SAM" id="SignalP"/>
    </source>
</evidence>
<evidence type="ECO:0008006" key="4">
    <source>
        <dbReference type="Google" id="ProtNLM"/>
    </source>
</evidence>
<dbReference type="AlphaFoldDB" id="A0A4Q2UMJ4"/>
<keyword evidence="3" id="KW-1185">Reference proteome</keyword>
<feature type="chain" id="PRO_5020905680" description="Outer membrane protein beta-barrel domain-containing protein" evidence="1">
    <location>
        <begin position="21"/>
        <end position="230"/>
    </location>
</feature>
<reference evidence="2 3" key="1">
    <citation type="submission" date="2019-01" db="EMBL/GenBank/DDBJ databases">
        <title>Spirosoma flava sp. nov., a propanil-degrading bacterium isolated from herbicide-contaminated soil.</title>
        <authorList>
            <person name="Zhang L."/>
            <person name="Jiang J.-D."/>
        </authorList>
    </citation>
    <scope>NUCLEOTIDE SEQUENCE [LARGE SCALE GENOMIC DNA]</scope>
    <source>
        <strain evidence="2 3">TY50</strain>
    </source>
</reference>
<gene>
    <name evidence="2" type="ORF">EQG79_15115</name>
</gene>
<dbReference type="RefSeq" id="WP_077921648.1">
    <property type="nucleotide sequence ID" value="NZ_SBLB01000004.1"/>
</dbReference>
<evidence type="ECO:0000313" key="2">
    <source>
        <dbReference type="EMBL" id="RYC68755.1"/>
    </source>
</evidence>
<protein>
    <recommendedName>
        <fullName evidence="4">Outer membrane protein beta-barrel domain-containing protein</fullName>
    </recommendedName>
</protein>
<comment type="caution">
    <text evidence="2">The sequence shown here is derived from an EMBL/GenBank/DDBJ whole genome shotgun (WGS) entry which is preliminary data.</text>
</comment>
<evidence type="ECO:0000313" key="3">
    <source>
        <dbReference type="Proteomes" id="UP000290407"/>
    </source>
</evidence>
<name>A0A4Q2UMJ4_9BACT</name>
<sequence length="230" mass="25734">MKNLLQTTTLLVGLSVAAYAQNNADSTGRNRPLINDETKQEARQKAAEVEEKVSEEVDRSISYQQRNQLSWFQPGNAFVGGGLAFGVANEQVYLSINTRAGYFFQPGFAAGLRYDNERLVGNQYRARQFGLFTRYYPFRTRISSFIGASLNSGREFSETIGANEKSRYTSVGLEIGAMAWILRRLGAEISYEGNFYNRIDPTASQGRGGRLKVGVNYYLGQFGGRGQRNR</sequence>
<keyword evidence="1" id="KW-0732">Signal</keyword>
<dbReference type="Proteomes" id="UP000290407">
    <property type="component" value="Unassembled WGS sequence"/>
</dbReference>
<organism evidence="2 3">
    <name type="scientific">Spirosoma sordidisoli</name>
    <dbReference type="NCBI Taxonomy" id="2502893"/>
    <lineage>
        <taxon>Bacteria</taxon>
        <taxon>Pseudomonadati</taxon>
        <taxon>Bacteroidota</taxon>
        <taxon>Cytophagia</taxon>
        <taxon>Cytophagales</taxon>
        <taxon>Cytophagaceae</taxon>
        <taxon>Spirosoma</taxon>
    </lineage>
</organism>